<dbReference type="OrthoDB" id="1633201at2"/>
<organism evidence="1 2">
    <name type="scientific">Megasphaera stantonii</name>
    <dbReference type="NCBI Taxonomy" id="2144175"/>
    <lineage>
        <taxon>Bacteria</taxon>
        <taxon>Bacillati</taxon>
        <taxon>Bacillota</taxon>
        <taxon>Negativicutes</taxon>
        <taxon>Veillonellales</taxon>
        <taxon>Veillonellaceae</taxon>
        <taxon>Megasphaera</taxon>
    </lineage>
</organism>
<keyword evidence="2" id="KW-1185">Reference proteome</keyword>
<accession>A0A346AYC3</accession>
<protein>
    <submittedName>
        <fullName evidence="1">Uncharacterized protein</fullName>
    </submittedName>
</protein>
<dbReference type="EMBL" id="CP029462">
    <property type="protein sequence ID" value="AXL20866.1"/>
    <property type="molecule type" value="Genomic_DNA"/>
</dbReference>
<evidence type="ECO:0000313" key="2">
    <source>
        <dbReference type="Proteomes" id="UP000254337"/>
    </source>
</evidence>
<reference evidence="1 2" key="1">
    <citation type="submission" date="2018-05" db="EMBL/GenBank/DDBJ databases">
        <title>Complete genome sequence of Megasphaera sp. AJH120T, isolated from the ceca of a chicken.</title>
        <authorList>
            <person name="Maki J."/>
            <person name="Looft T."/>
        </authorList>
    </citation>
    <scope>NUCLEOTIDE SEQUENCE [LARGE SCALE GENOMIC DNA]</scope>
    <source>
        <strain evidence="1 2">AJH120</strain>
    </source>
</reference>
<sequence length="387" mass="44379">MPPLVQKRIAASIQTVGNHVLLTHDSGEVLANGEEYNRIINDIVNRVLIGYTVESIQIQPGEDTTLAVQIRPWGETIQSVAMHVDYGALPDMGRRLADGDLRNASSIVENLLVGLPVDALDWANGTIKAVMESELESQLPEFYPHIAITPGRRAEVQIYLLPKLPVVRNVDVAIEAEHLPRVIFLSARKNIEERYAGLEGLPVAFVHRHERDIQADLRRSVDSQWVIRKYKLKVDPVVEIGENMKIQLRSRTDFYDVQAGAYVDVGRDDNSGDDTVLKAHFGRKIGGHHEVYTQVEFMPSSVDWNIIPGYFYRWGKYTRLGYQYETDDDSCHVWVRQYLGKKWMLRFDRDLTNHEDEIGLTYRVHEYIGLEYIISDHDNWLRVIGYL</sequence>
<name>A0A346AYC3_9FIRM</name>
<dbReference type="KEGG" id="meg:DKB62_04400"/>
<dbReference type="AlphaFoldDB" id="A0A346AYC3"/>
<evidence type="ECO:0000313" key="1">
    <source>
        <dbReference type="EMBL" id="AXL20866.1"/>
    </source>
</evidence>
<proteinExistence type="predicted"/>
<dbReference type="Proteomes" id="UP000254337">
    <property type="component" value="Chromosome"/>
</dbReference>
<gene>
    <name evidence="1" type="ORF">DKB62_04400</name>
</gene>